<evidence type="ECO:0000256" key="4">
    <source>
        <dbReference type="ARBA" id="ARBA00025742"/>
    </source>
</evidence>
<dbReference type="RefSeq" id="WP_189679418.1">
    <property type="nucleotide sequence ID" value="NZ_BNCJ01000002.1"/>
</dbReference>
<keyword evidence="1" id="KW-0479">Metal-binding</keyword>
<evidence type="ECO:0000256" key="3">
    <source>
        <dbReference type="ARBA" id="ARBA00023004"/>
    </source>
</evidence>
<organism evidence="6 7">
    <name type="scientific">Seohaeicola zhoushanensis</name>
    <dbReference type="NCBI Taxonomy" id="1569283"/>
    <lineage>
        <taxon>Bacteria</taxon>
        <taxon>Pseudomonadati</taxon>
        <taxon>Pseudomonadota</taxon>
        <taxon>Alphaproteobacteria</taxon>
        <taxon>Rhodobacterales</taxon>
        <taxon>Roseobacteraceae</taxon>
        <taxon>Seohaeicola</taxon>
    </lineage>
</organism>
<name>A0A8J3M8T6_9RHOB</name>
<dbReference type="PANTHER" id="PTHR42988">
    <property type="entry name" value="PHOSPHOHYDROLASE"/>
    <property type="match status" value="1"/>
</dbReference>
<dbReference type="GO" id="GO:0046872">
    <property type="term" value="F:metal ion binding"/>
    <property type="evidence" value="ECO:0007669"/>
    <property type="project" value="UniProtKB-KW"/>
</dbReference>
<keyword evidence="7" id="KW-1185">Reference proteome</keyword>
<reference evidence="6" key="1">
    <citation type="journal article" date="2014" name="Int. J. Syst. Evol. Microbiol.">
        <title>Complete genome sequence of Corynebacterium casei LMG S-19264T (=DSM 44701T), isolated from a smear-ripened cheese.</title>
        <authorList>
            <consortium name="US DOE Joint Genome Institute (JGI-PGF)"/>
            <person name="Walter F."/>
            <person name="Albersmeier A."/>
            <person name="Kalinowski J."/>
            <person name="Ruckert C."/>
        </authorList>
    </citation>
    <scope>NUCLEOTIDE SEQUENCE</scope>
    <source>
        <strain evidence="6">KCTC 42650</strain>
    </source>
</reference>
<comment type="similarity">
    <text evidence="4">Belongs to the cyclic nucleotide phosphodiesterase class-III family.</text>
</comment>
<dbReference type="CDD" id="cd07400">
    <property type="entry name" value="MPP_1"/>
    <property type="match status" value="1"/>
</dbReference>
<protein>
    <submittedName>
        <fullName evidence="6">Phosphodiesterase</fullName>
    </submittedName>
</protein>
<evidence type="ECO:0000313" key="6">
    <source>
        <dbReference type="EMBL" id="GHF44181.1"/>
    </source>
</evidence>
<dbReference type="SUPFAM" id="SSF56300">
    <property type="entry name" value="Metallo-dependent phosphatases"/>
    <property type="match status" value="1"/>
</dbReference>
<accession>A0A8J3M8T6</accession>
<dbReference type="GO" id="GO:0016787">
    <property type="term" value="F:hydrolase activity"/>
    <property type="evidence" value="ECO:0007669"/>
    <property type="project" value="UniProtKB-KW"/>
</dbReference>
<dbReference type="Pfam" id="PF00149">
    <property type="entry name" value="Metallophos"/>
    <property type="match status" value="1"/>
</dbReference>
<dbReference type="InterPro" id="IPR050884">
    <property type="entry name" value="CNP_phosphodiesterase-III"/>
</dbReference>
<keyword evidence="2" id="KW-0378">Hydrolase</keyword>
<dbReference type="InterPro" id="IPR004843">
    <property type="entry name" value="Calcineurin-like_PHP"/>
</dbReference>
<keyword evidence="3" id="KW-0408">Iron</keyword>
<gene>
    <name evidence="6" type="ORF">GCM10017056_15150</name>
</gene>
<evidence type="ECO:0000256" key="1">
    <source>
        <dbReference type="ARBA" id="ARBA00022723"/>
    </source>
</evidence>
<comment type="caution">
    <text evidence="6">The sequence shown here is derived from an EMBL/GenBank/DDBJ whole genome shotgun (WGS) entry which is preliminary data.</text>
</comment>
<sequence length="285" mass="32434">MRRIAHLSDLHFGRDNPELLEPLVDRVNALNPDLVAISGDFTQRALHDQFREARAFIDRIAAPTLSVPGNHDVPLYNLIFRVFWPWRRYRKWIDRQLEPDFADDEMIVIGVNTVNNLAHQSGWFRRRALRRVRQAFRDTHGRRVRIVVAHHPLEHLPGEPKKPMHGAAEAIEELARLKTDVILSGHLHSWRAAPFAQAPGRSAVLQVHAGTGLSTRLRGTTNDFNLLEISGHHITVTRHAVPEGARQFQASESRRFVMGPEGWVAEEEPEAIPGNVLPFRQANGR</sequence>
<reference evidence="6" key="2">
    <citation type="submission" date="2020-09" db="EMBL/GenBank/DDBJ databases">
        <authorList>
            <person name="Sun Q."/>
            <person name="Kim S."/>
        </authorList>
    </citation>
    <scope>NUCLEOTIDE SEQUENCE</scope>
    <source>
        <strain evidence="6">KCTC 42650</strain>
    </source>
</reference>
<evidence type="ECO:0000256" key="2">
    <source>
        <dbReference type="ARBA" id="ARBA00022801"/>
    </source>
</evidence>
<dbReference type="AlphaFoldDB" id="A0A8J3M8T6"/>
<dbReference type="Proteomes" id="UP000626220">
    <property type="component" value="Unassembled WGS sequence"/>
</dbReference>
<proteinExistence type="inferred from homology"/>
<dbReference type="InterPro" id="IPR029052">
    <property type="entry name" value="Metallo-depent_PP-like"/>
</dbReference>
<feature type="domain" description="Calcineurin-like phosphoesterase" evidence="5">
    <location>
        <begin position="3"/>
        <end position="189"/>
    </location>
</feature>
<evidence type="ECO:0000313" key="7">
    <source>
        <dbReference type="Proteomes" id="UP000626220"/>
    </source>
</evidence>
<dbReference type="Gene3D" id="3.60.21.10">
    <property type="match status" value="1"/>
</dbReference>
<dbReference type="PANTHER" id="PTHR42988:SF2">
    <property type="entry name" value="CYCLIC NUCLEOTIDE PHOSPHODIESTERASE CBUA0032-RELATED"/>
    <property type="match status" value="1"/>
</dbReference>
<evidence type="ECO:0000259" key="5">
    <source>
        <dbReference type="Pfam" id="PF00149"/>
    </source>
</evidence>
<dbReference type="EMBL" id="BNCJ01000002">
    <property type="protein sequence ID" value="GHF44181.1"/>
    <property type="molecule type" value="Genomic_DNA"/>
</dbReference>